<accession>W7L9X9</accession>
<comment type="caution">
    <text evidence="1">The sequence shown here is derived from an EMBL/GenBank/DDBJ whole genome shotgun (WGS) entry which is preliminary data.</text>
</comment>
<organism evidence="1 2">
    <name type="scientific">Cytobacillus firmus DS1</name>
    <dbReference type="NCBI Taxonomy" id="1307436"/>
    <lineage>
        <taxon>Bacteria</taxon>
        <taxon>Bacillati</taxon>
        <taxon>Bacillota</taxon>
        <taxon>Bacilli</taxon>
        <taxon>Bacillales</taxon>
        <taxon>Bacillaceae</taxon>
        <taxon>Cytobacillus</taxon>
    </lineage>
</organism>
<dbReference type="AlphaFoldDB" id="W7L9X9"/>
<name>W7L9X9_CYTFI</name>
<proteinExistence type="predicted"/>
<reference evidence="2" key="1">
    <citation type="submission" date="2013-03" db="EMBL/GenBank/DDBJ databases">
        <title>Draft genome sequence of Bacillus firmus DS1.</title>
        <authorList>
            <person name="Peng D."/>
            <person name="Zhu L."/>
            <person name="Sun M."/>
        </authorList>
    </citation>
    <scope>NUCLEOTIDE SEQUENCE [LARGE SCALE GENOMIC DNA]</scope>
    <source>
        <strain evidence="2">DS1</strain>
    </source>
</reference>
<evidence type="ECO:0000313" key="2">
    <source>
        <dbReference type="Proteomes" id="UP000019270"/>
    </source>
</evidence>
<dbReference type="RefSeq" id="WP_035327643.1">
    <property type="nucleotide sequence ID" value="NZ_APVL01000003.1"/>
</dbReference>
<protein>
    <submittedName>
        <fullName evidence="1">Uncharacterized protein</fullName>
    </submittedName>
</protein>
<evidence type="ECO:0000313" key="1">
    <source>
        <dbReference type="EMBL" id="EWG12026.1"/>
    </source>
</evidence>
<dbReference type="EMBL" id="APVL01000003">
    <property type="protein sequence ID" value="EWG12026.1"/>
    <property type="molecule type" value="Genomic_DNA"/>
</dbReference>
<gene>
    <name evidence="1" type="ORF">PBF_04503</name>
</gene>
<sequence>MNAVIVKSESLARTVAFSPYWLMKSTDNGAVAESCNEPVLITTDSTFSASTETVFVAFSNPSTPVTATVYSPAKKFPAVFSKVATVLASFQETLTVSVTEPRFTSNFAASVSTSLLKVT</sequence>
<dbReference type="Proteomes" id="UP000019270">
    <property type="component" value="Unassembled WGS sequence"/>
</dbReference>
<reference evidence="1 2" key="2">
    <citation type="journal article" date="2016" name="Sci. Rep.">
        <title>A novel serine protease, Sep1, from Bacillus firmus DS-1 has nematicidal activity and degrades multiple intestinal-associated nematode proteins.</title>
        <authorList>
            <person name="Geng C."/>
            <person name="Nie X."/>
            <person name="Tang Z."/>
            <person name="Zhang Y."/>
            <person name="Lin J."/>
            <person name="Sun M."/>
            <person name="Peng D."/>
        </authorList>
    </citation>
    <scope>NUCLEOTIDE SEQUENCE [LARGE SCALE GENOMIC DNA]</scope>
    <source>
        <strain evidence="1 2">DS1</strain>
    </source>
</reference>